<reference evidence="2" key="1">
    <citation type="submission" date="2021-02" db="EMBL/GenBank/DDBJ databases">
        <authorList>
            <person name="Dougan E. K."/>
            <person name="Rhodes N."/>
            <person name="Thang M."/>
            <person name="Chan C."/>
        </authorList>
    </citation>
    <scope>NUCLEOTIDE SEQUENCE</scope>
</reference>
<evidence type="ECO:0000313" key="2">
    <source>
        <dbReference type="EMBL" id="CAE7037654.1"/>
    </source>
</evidence>
<dbReference type="AlphaFoldDB" id="A0A812IGI2"/>
<gene>
    <name evidence="2" type="ORF">SNAT2548_LOCUS4512</name>
</gene>
<dbReference type="EMBL" id="CAJNDS010000279">
    <property type="protein sequence ID" value="CAE7037654.1"/>
    <property type="molecule type" value="Genomic_DNA"/>
</dbReference>
<dbReference type="Proteomes" id="UP000604046">
    <property type="component" value="Unassembled WGS sequence"/>
</dbReference>
<evidence type="ECO:0000313" key="3">
    <source>
        <dbReference type="Proteomes" id="UP000604046"/>
    </source>
</evidence>
<organism evidence="2 3">
    <name type="scientific">Symbiodinium natans</name>
    <dbReference type="NCBI Taxonomy" id="878477"/>
    <lineage>
        <taxon>Eukaryota</taxon>
        <taxon>Sar</taxon>
        <taxon>Alveolata</taxon>
        <taxon>Dinophyceae</taxon>
        <taxon>Suessiales</taxon>
        <taxon>Symbiodiniaceae</taxon>
        <taxon>Symbiodinium</taxon>
    </lineage>
</organism>
<accession>A0A812IGI2</accession>
<proteinExistence type="predicted"/>
<feature type="region of interest" description="Disordered" evidence="1">
    <location>
        <begin position="1"/>
        <end position="23"/>
    </location>
</feature>
<protein>
    <submittedName>
        <fullName evidence="2">Uncharacterized protein</fullName>
    </submittedName>
</protein>
<sequence>MESVQPPRPTAGRKHRGKQGPVWSRLLKTDEDLAQKQASKLLLSPWLPWRTQLGASRQVPHSRRDFYGDARDCSKRLRSPVEANLREKDVAEAGRNMEQCTTEPCVLRTTW</sequence>
<comment type="caution">
    <text evidence="2">The sequence shown here is derived from an EMBL/GenBank/DDBJ whole genome shotgun (WGS) entry which is preliminary data.</text>
</comment>
<name>A0A812IGI2_9DINO</name>
<keyword evidence="3" id="KW-1185">Reference proteome</keyword>
<evidence type="ECO:0000256" key="1">
    <source>
        <dbReference type="SAM" id="MobiDB-lite"/>
    </source>
</evidence>